<dbReference type="CDD" id="cd04186">
    <property type="entry name" value="GT_2_like_c"/>
    <property type="match status" value="1"/>
</dbReference>
<dbReference type="Gene3D" id="3.90.550.10">
    <property type="entry name" value="Spore Coat Polysaccharide Biosynthesis Protein SpsA, Chain A"/>
    <property type="match status" value="1"/>
</dbReference>
<evidence type="ECO:0000259" key="5">
    <source>
        <dbReference type="Pfam" id="PF00535"/>
    </source>
</evidence>
<dbReference type="Pfam" id="PF00535">
    <property type="entry name" value="Glycos_transf_2"/>
    <property type="match status" value="1"/>
</dbReference>
<dbReference type="PANTHER" id="PTHR43179">
    <property type="entry name" value="RHAMNOSYLTRANSFERASE WBBL"/>
    <property type="match status" value="1"/>
</dbReference>
<evidence type="ECO:0000256" key="3">
    <source>
        <dbReference type="ARBA" id="ARBA00022679"/>
    </source>
</evidence>
<dbReference type="PANTHER" id="PTHR43179:SF12">
    <property type="entry name" value="GALACTOFURANOSYLTRANSFERASE GLFT2"/>
    <property type="match status" value="1"/>
</dbReference>
<feature type="domain" description="Glycosyltransferase 2-like" evidence="5">
    <location>
        <begin position="17"/>
        <end position="145"/>
    </location>
</feature>
<sequence>MDFKLGSRGMRKGIEVTVLIVNYNGLGVVERCVRSVLSSSYSNLKVVVVDNNSSDGSLKVLKSFVNKHKNFSLTRLSENLGPAYARNFAMKKIKSKYVAFLDNDTLVKKDWLNEPIKRMEEDSSIGSCQCKLLIAYDRKRFDYIGDYVSQFGFLVQKCATGEKDEGQYNREFEILSAKSAGMVIRKEAFDKVGGFDDDYFIYVEETDLGWRLWLYGYRNVFTPHSVVYHEYGTTAKRLPKEQNYRVKFHGTKNYILTLLKCLSATSMIKILPIHLFLWVSMAFWFLLNGNLRNFFYIMKAILWNVAALGSMFKKRANIQKFRVISDKELFKKIMVTKDLSYFYNKLVSSPSLKGVKGYSKS</sequence>
<dbReference type="InterPro" id="IPR029044">
    <property type="entry name" value="Nucleotide-diphossugar_trans"/>
</dbReference>
<evidence type="ECO:0000256" key="2">
    <source>
        <dbReference type="ARBA" id="ARBA00022676"/>
    </source>
</evidence>
<keyword evidence="4" id="KW-0812">Transmembrane</keyword>
<comment type="similarity">
    <text evidence="1">Belongs to the glycosyltransferase 2 family.</text>
</comment>
<dbReference type="SUPFAM" id="SSF53448">
    <property type="entry name" value="Nucleotide-diphospho-sugar transferases"/>
    <property type="match status" value="1"/>
</dbReference>
<accession>A0A1F4VE48</accession>
<keyword evidence="4" id="KW-1133">Transmembrane helix</keyword>
<dbReference type="AlphaFoldDB" id="A0A1F4VE48"/>
<proteinExistence type="inferred from homology"/>
<evidence type="ECO:0000313" key="6">
    <source>
        <dbReference type="EMBL" id="OGC54973.1"/>
    </source>
</evidence>
<comment type="caution">
    <text evidence="6">The sequence shown here is derived from an EMBL/GenBank/DDBJ whole genome shotgun (WGS) entry which is preliminary data.</text>
</comment>
<keyword evidence="4" id="KW-0472">Membrane</keyword>
<organism evidence="6 7">
    <name type="scientific">candidate division WWE3 bacterium RIFCSPLOWO2_01_FULL_41_18</name>
    <dbReference type="NCBI Taxonomy" id="1802625"/>
    <lineage>
        <taxon>Bacteria</taxon>
        <taxon>Katanobacteria</taxon>
    </lineage>
</organism>
<keyword evidence="2" id="KW-0328">Glycosyltransferase</keyword>
<dbReference type="InterPro" id="IPR001173">
    <property type="entry name" value="Glyco_trans_2-like"/>
</dbReference>
<keyword evidence="3" id="KW-0808">Transferase</keyword>
<reference evidence="6 7" key="1">
    <citation type="journal article" date="2016" name="Nat. Commun.">
        <title>Thousands of microbial genomes shed light on interconnected biogeochemical processes in an aquifer system.</title>
        <authorList>
            <person name="Anantharaman K."/>
            <person name="Brown C.T."/>
            <person name="Hug L.A."/>
            <person name="Sharon I."/>
            <person name="Castelle C.J."/>
            <person name="Probst A.J."/>
            <person name="Thomas B.C."/>
            <person name="Singh A."/>
            <person name="Wilkins M.J."/>
            <person name="Karaoz U."/>
            <person name="Brodie E.L."/>
            <person name="Williams K.H."/>
            <person name="Hubbard S.S."/>
            <person name="Banfield J.F."/>
        </authorList>
    </citation>
    <scope>NUCLEOTIDE SEQUENCE [LARGE SCALE GENOMIC DNA]</scope>
</reference>
<gene>
    <name evidence="6" type="ORF">A3A78_03255</name>
</gene>
<dbReference type="EMBL" id="MEVI01000003">
    <property type="protein sequence ID" value="OGC54973.1"/>
    <property type="molecule type" value="Genomic_DNA"/>
</dbReference>
<dbReference type="Proteomes" id="UP000176504">
    <property type="component" value="Unassembled WGS sequence"/>
</dbReference>
<evidence type="ECO:0000256" key="1">
    <source>
        <dbReference type="ARBA" id="ARBA00006739"/>
    </source>
</evidence>
<evidence type="ECO:0000313" key="7">
    <source>
        <dbReference type="Proteomes" id="UP000176504"/>
    </source>
</evidence>
<protein>
    <recommendedName>
        <fullName evidence="5">Glycosyltransferase 2-like domain-containing protein</fullName>
    </recommendedName>
</protein>
<name>A0A1F4VE48_UNCKA</name>
<evidence type="ECO:0000256" key="4">
    <source>
        <dbReference type="SAM" id="Phobius"/>
    </source>
</evidence>
<dbReference type="GO" id="GO:0016757">
    <property type="term" value="F:glycosyltransferase activity"/>
    <property type="evidence" value="ECO:0007669"/>
    <property type="project" value="UniProtKB-KW"/>
</dbReference>
<feature type="transmembrane region" description="Helical" evidence="4">
    <location>
        <begin position="293"/>
        <end position="312"/>
    </location>
</feature>